<name>A0A919AAH3_9ACTN</name>
<evidence type="ECO:0000256" key="1">
    <source>
        <dbReference type="SAM" id="MobiDB-lite"/>
    </source>
</evidence>
<reference evidence="2" key="2">
    <citation type="submission" date="2020-09" db="EMBL/GenBank/DDBJ databases">
        <authorList>
            <person name="Sun Q."/>
            <person name="Ohkuma M."/>
        </authorList>
    </citation>
    <scope>NUCLEOTIDE SEQUENCE</scope>
    <source>
        <strain evidence="2">JCM 4477</strain>
    </source>
</reference>
<dbReference type="SUPFAM" id="SSF51182">
    <property type="entry name" value="RmlC-like cupins"/>
    <property type="match status" value="1"/>
</dbReference>
<dbReference type="RefSeq" id="WP_190203649.1">
    <property type="nucleotide sequence ID" value="NZ_BNBI01000003.1"/>
</dbReference>
<sequence length="145" mass="14694">MTGRDGDGPDPAAAAAAAGQAPAPRVLTDTAALAALPDAPSGALWKLAEPGRQLDANVVHLPPSARVAPHTEPDLDVLLLVLSGAGTLLGTDGPRGLRAGELAWLPRGAERGIEAGPDGLTYLTAHRRRPGLSIRPPSDTRNTGG</sequence>
<dbReference type="AlphaFoldDB" id="A0A919AAH3"/>
<evidence type="ECO:0000313" key="3">
    <source>
        <dbReference type="Proteomes" id="UP000630718"/>
    </source>
</evidence>
<evidence type="ECO:0000313" key="2">
    <source>
        <dbReference type="EMBL" id="GHE94735.1"/>
    </source>
</evidence>
<organism evidence="2 3">
    <name type="scientific">Streptomyces fumanus</name>
    <dbReference type="NCBI Taxonomy" id="67302"/>
    <lineage>
        <taxon>Bacteria</taxon>
        <taxon>Bacillati</taxon>
        <taxon>Actinomycetota</taxon>
        <taxon>Actinomycetes</taxon>
        <taxon>Kitasatosporales</taxon>
        <taxon>Streptomycetaceae</taxon>
        <taxon>Streptomyces</taxon>
    </lineage>
</organism>
<dbReference type="EMBL" id="BNBI01000003">
    <property type="protein sequence ID" value="GHE94735.1"/>
    <property type="molecule type" value="Genomic_DNA"/>
</dbReference>
<feature type="region of interest" description="Disordered" evidence="1">
    <location>
        <begin position="1"/>
        <end position="24"/>
    </location>
</feature>
<dbReference type="InterPro" id="IPR014710">
    <property type="entry name" value="RmlC-like_jellyroll"/>
</dbReference>
<dbReference type="InterPro" id="IPR011051">
    <property type="entry name" value="RmlC_Cupin_sf"/>
</dbReference>
<protein>
    <recommendedName>
        <fullName evidence="4">Cupin domain-containing protein</fullName>
    </recommendedName>
</protein>
<keyword evidence="3" id="KW-1185">Reference proteome</keyword>
<accession>A0A919AAH3</accession>
<gene>
    <name evidence="2" type="ORF">GCM10018772_18510</name>
</gene>
<reference evidence="2" key="1">
    <citation type="journal article" date="2014" name="Int. J. Syst. Evol. Microbiol.">
        <title>Complete genome sequence of Corynebacterium casei LMG S-19264T (=DSM 44701T), isolated from a smear-ripened cheese.</title>
        <authorList>
            <consortium name="US DOE Joint Genome Institute (JGI-PGF)"/>
            <person name="Walter F."/>
            <person name="Albersmeier A."/>
            <person name="Kalinowski J."/>
            <person name="Ruckert C."/>
        </authorList>
    </citation>
    <scope>NUCLEOTIDE SEQUENCE</scope>
    <source>
        <strain evidence="2">JCM 4477</strain>
    </source>
</reference>
<feature type="compositionally biased region" description="Low complexity" evidence="1">
    <location>
        <begin position="9"/>
        <end position="24"/>
    </location>
</feature>
<comment type="caution">
    <text evidence="2">The sequence shown here is derived from an EMBL/GenBank/DDBJ whole genome shotgun (WGS) entry which is preliminary data.</text>
</comment>
<proteinExistence type="predicted"/>
<dbReference type="Gene3D" id="2.60.120.10">
    <property type="entry name" value="Jelly Rolls"/>
    <property type="match status" value="1"/>
</dbReference>
<dbReference type="Proteomes" id="UP000630718">
    <property type="component" value="Unassembled WGS sequence"/>
</dbReference>
<evidence type="ECO:0008006" key="4">
    <source>
        <dbReference type="Google" id="ProtNLM"/>
    </source>
</evidence>